<feature type="region of interest" description="Disordered" evidence="3">
    <location>
        <begin position="49"/>
        <end position="74"/>
    </location>
</feature>
<keyword evidence="6" id="KW-1185">Reference proteome</keyword>
<dbReference type="CDD" id="cd00073">
    <property type="entry name" value="H15"/>
    <property type="match status" value="1"/>
</dbReference>
<evidence type="ECO:0000259" key="4">
    <source>
        <dbReference type="PROSITE" id="PS51504"/>
    </source>
</evidence>
<dbReference type="Pfam" id="PF00538">
    <property type="entry name" value="Linker_histone"/>
    <property type="match status" value="1"/>
</dbReference>
<dbReference type="InterPro" id="IPR005818">
    <property type="entry name" value="Histone_H1/H5_H15"/>
</dbReference>
<comment type="subcellular location">
    <subcellularLocation>
        <location evidence="2">Nucleus</location>
    </subcellularLocation>
</comment>
<evidence type="ECO:0000313" key="5">
    <source>
        <dbReference type="EMBL" id="OON16136.1"/>
    </source>
</evidence>
<evidence type="ECO:0000256" key="1">
    <source>
        <dbReference type="ARBA" id="ARBA00023125"/>
    </source>
</evidence>
<reference evidence="5 6" key="1">
    <citation type="submission" date="2015-03" db="EMBL/GenBank/DDBJ databases">
        <title>Draft genome of the nematode, Opisthorchis viverrini.</title>
        <authorList>
            <person name="Mitreva M."/>
        </authorList>
    </citation>
    <scope>NUCLEOTIDE SEQUENCE [LARGE SCALE GENOMIC DNA]</scope>
    <source>
        <strain evidence="5">Khon Kaen</strain>
    </source>
</reference>
<dbReference type="InterPro" id="IPR036390">
    <property type="entry name" value="WH_DNA-bd_sf"/>
</dbReference>
<dbReference type="GO" id="GO:0005634">
    <property type="term" value="C:nucleus"/>
    <property type="evidence" value="ECO:0007669"/>
    <property type="project" value="UniProtKB-SubCell"/>
</dbReference>
<dbReference type="EMBL" id="KV898645">
    <property type="protein sequence ID" value="OON16136.1"/>
    <property type="molecule type" value="Genomic_DNA"/>
</dbReference>
<dbReference type="SMART" id="SM00526">
    <property type="entry name" value="H15"/>
    <property type="match status" value="1"/>
</dbReference>
<dbReference type="GO" id="GO:0000786">
    <property type="term" value="C:nucleosome"/>
    <property type="evidence" value="ECO:0007669"/>
    <property type="project" value="InterPro"/>
</dbReference>
<feature type="domain" description="H15" evidence="4">
    <location>
        <begin position="70"/>
        <end position="146"/>
    </location>
</feature>
<name>A0A1S8WNV1_OPIVI</name>
<dbReference type="Gene3D" id="1.10.10.10">
    <property type="entry name" value="Winged helix-like DNA-binding domain superfamily/Winged helix DNA-binding domain"/>
    <property type="match status" value="1"/>
</dbReference>
<feature type="region of interest" description="Disordered" evidence="3">
    <location>
        <begin position="137"/>
        <end position="201"/>
    </location>
</feature>
<dbReference type="PROSITE" id="PS51504">
    <property type="entry name" value="H15"/>
    <property type="match status" value="1"/>
</dbReference>
<evidence type="ECO:0000313" key="6">
    <source>
        <dbReference type="Proteomes" id="UP000243686"/>
    </source>
</evidence>
<feature type="compositionally biased region" description="Basic residues" evidence="3">
    <location>
        <begin position="165"/>
        <end position="182"/>
    </location>
</feature>
<dbReference type="GO" id="GO:0030527">
    <property type="term" value="F:structural constituent of chromatin"/>
    <property type="evidence" value="ECO:0007669"/>
    <property type="project" value="InterPro"/>
</dbReference>
<keyword evidence="2" id="KW-0539">Nucleus</keyword>
<evidence type="ECO:0000256" key="2">
    <source>
        <dbReference type="RuleBase" id="RU003894"/>
    </source>
</evidence>
<evidence type="ECO:0000256" key="3">
    <source>
        <dbReference type="SAM" id="MobiDB-lite"/>
    </source>
</evidence>
<feature type="non-terminal residue" evidence="5">
    <location>
        <position position="218"/>
    </location>
</feature>
<dbReference type="GO" id="GO:0006334">
    <property type="term" value="P:nucleosome assembly"/>
    <property type="evidence" value="ECO:0007669"/>
    <property type="project" value="InterPro"/>
</dbReference>
<protein>
    <submittedName>
        <fullName evidence="5">Linker histone H1 and H5 family protein</fullName>
    </submittedName>
</protein>
<comment type="similarity">
    <text evidence="2">Belongs to the histone H1/H5 family.</text>
</comment>
<keyword evidence="1 2" id="KW-0238">DNA-binding</keyword>
<organism evidence="5 6">
    <name type="scientific">Opisthorchis viverrini</name>
    <name type="common">Southeast Asian liver fluke</name>
    <dbReference type="NCBI Taxonomy" id="6198"/>
    <lineage>
        <taxon>Eukaryota</taxon>
        <taxon>Metazoa</taxon>
        <taxon>Spiralia</taxon>
        <taxon>Lophotrochozoa</taxon>
        <taxon>Platyhelminthes</taxon>
        <taxon>Trematoda</taxon>
        <taxon>Digenea</taxon>
        <taxon>Opisthorchiida</taxon>
        <taxon>Opisthorchiata</taxon>
        <taxon>Opisthorchiidae</taxon>
        <taxon>Opisthorchis</taxon>
    </lineage>
</organism>
<dbReference type="AlphaFoldDB" id="A0A1S8WNV1"/>
<keyword evidence="2" id="KW-0158">Chromosome</keyword>
<sequence length="218" mass="23764">MCDFENNLERFYQQHMLDPGPPKDKEMFVLDRGLLVFVCGKRLTRGTSAPASAPTVLKKPKSAKTKIPGNHPPGIDMVKASTNAAKDRKGTSLPTIKKFIAANYKVDVEKLGPHIRHGIAHAVQKAVLVRIGNQSKDASGSVKVAEEKTAVAKPKPVKKPEVLKAKKLAAPKKPKAAKKPAKPKTNTPSKPKAAKKPMTSLATRKNRLSYVSSFFTLW</sequence>
<dbReference type="SUPFAM" id="SSF46785">
    <property type="entry name" value="Winged helix' DNA-binding domain"/>
    <property type="match status" value="1"/>
</dbReference>
<dbReference type="InterPro" id="IPR036388">
    <property type="entry name" value="WH-like_DNA-bd_sf"/>
</dbReference>
<dbReference type="Proteomes" id="UP000243686">
    <property type="component" value="Unassembled WGS sequence"/>
</dbReference>
<dbReference type="PRINTS" id="PR00624">
    <property type="entry name" value="HISTONEH5"/>
</dbReference>
<dbReference type="GO" id="GO:0003677">
    <property type="term" value="F:DNA binding"/>
    <property type="evidence" value="ECO:0007669"/>
    <property type="project" value="UniProtKB-KW"/>
</dbReference>
<gene>
    <name evidence="5" type="ORF">X801_08054</name>
</gene>
<accession>A0A1S8WNV1</accession>
<dbReference type="InterPro" id="IPR005819">
    <property type="entry name" value="H1/H5"/>
</dbReference>
<proteinExistence type="inferred from homology"/>